<keyword evidence="2" id="KW-1185">Reference proteome</keyword>
<sequence>WTKPDTKLVKERLTELISLVDSLTEIKKEQQDCFLRRCLAETLNPNKLKNSNLMNFFCKYLPNTVENEFNDAFNLYSSLKNRNL</sequence>
<protein>
    <submittedName>
        <fullName evidence="1">12960_t:CDS:1</fullName>
    </submittedName>
</protein>
<evidence type="ECO:0000313" key="1">
    <source>
        <dbReference type="EMBL" id="CAG8475535.1"/>
    </source>
</evidence>
<gene>
    <name evidence="1" type="ORF">DHETER_LOCUS1902</name>
</gene>
<dbReference type="Proteomes" id="UP000789702">
    <property type="component" value="Unassembled WGS sequence"/>
</dbReference>
<proteinExistence type="predicted"/>
<organism evidence="1 2">
    <name type="scientific">Dentiscutata heterogama</name>
    <dbReference type="NCBI Taxonomy" id="1316150"/>
    <lineage>
        <taxon>Eukaryota</taxon>
        <taxon>Fungi</taxon>
        <taxon>Fungi incertae sedis</taxon>
        <taxon>Mucoromycota</taxon>
        <taxon>Glomeromycotina</taxon>
        <taxon>Glomeromycetes</taxon>
        <taxon>Diversisporales</taxon>
        <taxon>Gigasporaceae</taxon>
        <taxon>Dentiscutata</taxon>
    </lineage>
</organism>
<evidence type="ECO:0000313" key="2">
    <source>
        <dbReference type="Proteomes" id="UP000789702"/>
    </source>
</evidence>
<dbReference type="EMBL" id="CAJVPU010001244">
    <property type="protein sequence ID" value="CAG8475535.1"/>
    <property type="molecule type" value="Genomic_DNA"/>
</dbReference>
<accession>A0ACA9KJ15</accession>
<name>A0ACA9KJ15_9GLOM</name>
<reference evidence="1" key="1">
    <citation type="submission" date="2021-06" db="EMBL/GenBank/DDBJ databases">
        <authorList>
            <person name="Kallberg Y."/>
            <person name="Tangrot J."/>
            <person name="Rosling A."/>
        </authorList>
    </citation>
    <scope>NUCLEOTIDE SEQUENCE</scope>
    <source>
        <strain evidence="1">IL203A</strain>
    </source>
</reference>
<comment type="caution">
    <text evidence="1">The sequence shown here is derived from an EMBL/GenBank/DDBJ whole genome shotgun (WGS) entry which is preliminary data.</text>
</comment>
<feature type="non-terminal residue" evidence="1">
    <location>
        <position position="1"/>
    </location>
</feature>